<reference evidence="4" key="1">
    <citation type="submission" date="2014-11" db="EMBL/GenBank/DDBJ databases">
        <authorList>
            <person name="Otto D Thomas"/>
            <person name="Naeem Raeece"/>
        </authorList>
    </citation>
    <scope>NUCLEOTIDE SEQUENCE</scope>
</reference>
<proteinExistence type="predicted"/>
<protein>
    <recommendedName>
        <fullName evidence="3">C2 domain-containing protein</fullName>
    </recommendedName>
</protein>
<dbReference type="PROSITE" id="PS50004">
    <property type="entry name" value="C2"/>
    <property type="match status" value="1"/>
</dbReference>
<feature type="transmembrane region" description="Helical" evidence="2">
    <location>
        <begin position="297"/>
        <end position="330"/>
    </location>
</feature>
<sequence>MKLYKSLLLNCPCEFTNESRSAVADINGKVDLPGAIAEVYQAQIVKTLVRNRQHPSEPVKPLRCCGYTGEFCKTRYGSAVMRLHPILTIWCHEQANNSRSKRALLVSWLFCMVFFIPAAFYNYYQTLDADLTLSRPFNLTSDIITAVVVAILASAVIWPTFLLLSWFSRHSFFGPHKPEETRLTREEVVMESRANAGHRIKKFGYIRERTVAENLMCLRNKYEHEVQQILKNRPCARRVSRFLWSLTMPSVNDTFVFNMFIAFLVATVIFLTSVLTVIYLAVNTAQLPESTAFEWLYAVAICFALIFVAIPLLQVFITEVAFAACAHAWASKHELSKRAKIFKDNPFTEAVQREVFEHLQDLCATKIQRWLKAMWLAKQEAAERYSKVVLIQAMARKLRDRQLYRRNRLWCLDLQILEARGLKQVSMDGRQNPFVQVECDPRHGNERVYQTAVAWEAGDMPQFTHNRFAIDVQDCTGLLVTVFDKQVYSDTFVGRCLVRTDDYKLTHPPVKELWLPVYDHFDPANAPGELQSGEVRLKLQFLDPLKDKIQVWQATSQPPEQAGAYRDRPSDGTDPDEWVLPRHRQKLNATRAALREVVKAKADKAVLNSKSKSKQWAETVLITEGEEGNDTGGASAAPGAPSVGDAALPGDGGGDALSDGGGETAGGGKGGKKSKKEKKKEKNKKKGNPPIDAGGLPNEL</sequence>
<gene>
    <name evidence="4" type="ORF">Cvel_10380</name>
</gene>
<dbReference type="AlphaFoldDB" id="A0A0G4I2D7"/>
<dbReference type="VEuPathDB" id="CryptoDB:Cvel_10380"/>
<keyword evidence="2" id="KW-0472">Membrane</keyword>
<feature type="compositionally biased region" description="Basic residues" evidence="1">
    <location>
        <begin position="670"/>
        <end position="687"/>
    </location>
</feature>
<dbReference type="SUPFAM" id="SSF49562">
    <property type="entry name" value="C2 domain (Calcium/lipid-binding domain, CaLB)"/>
    <property type="match status" value="1"/>
</dbReference>
<evidence type="ECO:0000256" key="2">
    <source>
        <dbReference type="SAM" id="Phobius"/>
    </source>
</evidence>
<keyword evidence="2" id="KW-0812">Transmembrane</keyword>
<feature type="transmembrane region" description="Helical" evidence="2">
    <location>
        <begin position="143"/>
        <end position="167"/>
    </location>
</feature>
<dbReference type="Pfam" id="PF00168">
    <property type="entry name" value="C2"/>
    <property type="match status" value="1"/>
</dbReference>
<dbReference type="InterPro" id="IPR000008">
    <property type="entry name" value="C2_dom"/>
</dbReference>
<accession>A0A0G4I2D7</accession>
<feature type="region of interest" description="Disordered" evidence="1">
    <location>
        <begin position="554"/>
        <end position="582"/>
    </location>
</feature>
<dbReference type="CDD" id="cd00030">
    <property type="entry name" value="C2"/>
    <property type="match status" value="1"/>
</dbReference>
<keyword evidence="2" id="KW-1133">Transmembrane helix</keyword>
<evidence type="ECO:0000313" key="4">
    <source>
        <dbReference type="EMBL" id="CEM51094.1"/>
    </source>
</evidence>
<feature type="region of interest" description="Disordered" evidence="1">
    <location>
        <begin position="626"/>
        <end position="700"/>
    </location>
</feature>
<dbReference type="InterPro" id="IPR035892">
    <property type="entry name" value="C2_domain_sf"/>
</dbReference>
<feature type="domain" description="C2" evidence="3">
    <location>
        <begin position="394"/>
        <end position="515"/>
    </location>
</feature>
<organism evidence="4">
    <name type="scientific">Chromera velia CCMP2878</name>
    <dbReference type="NCBI Taxonomy" id="1169474"/>
    <lineage>
        <taxon>Eukaryota</taxon>
        <taxon>Sar</taxon>
        <taxon>Alveolata</taxon>
        <taxon>Colpodellida</taxon>
        <taxon>Chromeraceae</taxon>
        <taxon>Chromera</taxon>
    </lineage>
</organism>
<dbReference type="Gene3D" id="2.60.40.150">
    <property type="entry name" value="C2 domain"/>
    <property type="match status" value="1"/>
</dbReference>
<feature type="compositionally biased region" description="Low complexity" evidence="1">
    <location>
        <begin position="632"/>
        <end position="649"/>
    </location>
</feature>
<dbReference type="EMBL" id="CDMZ01004847">
    <property type="protein sequence ID" value="CEM51094.1"/>
    <property type="molecule type" value="Genomic_DNA"/>
</dbReference>
<feature type="transmembrane region" description="Helical" evidence="2">
    <location>
        <begin position="103"/>
        <end position="123"/>
    </location>
</feature>
<name>A0A0G4I2D7_9ALVE</name>
<feature type="compositionally biased region" description="Gly residues" evidence="1">
    <location>
        <begin position="650"/>
        <end position="669"/>
    </location>
</feature>
<dbReference type="SMART" id="SM00239">
    <property type="entry name" value="C2"/>
    <property type="match status" value="1"/>
</dbReference>
<evidence type="ECO:0000259" key="3">
    <source>
        <dbReference type="PROSITE" id="PS50004"/>
    </source>
</evidence>
<feature type="transmembrane region" description="Helical" evidence="2">
    <location>
        <begin position="255"/>
        <end position="282"/>
    </location>
</feature>
<evidence type="ECO:0000256" key="1">
    <source>
        <dbReference type="SAM" id="MobiDB-lite"/>
    </source>
</evidence>